<keyword evidence="4 7" id="KW-0472">Membrane</keyword>
<dbReference type="PANTHER" id="PTHR33048">
    <property type="entry name" value="PTH11-LIKE INTEGRAL MEMBRANE PROTEIN (AFU_ORTHOLOGUE AFUA_5G11245)"/>
    <property type="match status" value="1"/>
</dbReference>
<dbReference type="AlphaFoldDB" id="A0AAN6NIF3"/>
<feature type="transmembrane region" description="Helical" evidence="7">
    <location>
        <begin position="220"/>
        <end position="239"/>
    </location>
</feature>
<evidence type="ECO:0000313" key="9">
    <source>
        <dbReference type="EMBL" id="KAK3945719.1"/>
    </source>
</evidence>
<feature type="transmembrane region" description="Helical" evidence="7">
    <location>
        <begin position="140"/>
        <end position="162"/>
    </location>
</feature>
<evidence type="ECO:0000256" key="4">
    <source>
        <dbReference type="ARBA" id="ARBA00023136"/>
    </source>
</evidence>
<feature type="region of interest" description="Disordered" evidence="6">
    <location>
        <begin position="298"/>
        <end position="331"/>
    </location>
</feature>
<keyword evidence="2 7" id="KW-0812">Transmembrane</keyword>
<organism evidence="9 10">
    <name type="scientific">Diplogelasinospora grovesii</name>
    <dbReference type="NCBI Taxonomy" id="303347"/>
    <lineage>
        <taxon>Eukaryota</taxon>
        <taxon>Fungi</taxon>
        <taxon>Dikarya</taxon>
        <taxon>Ascomycota</taxon>
        <taxon>Pezizomycotina</taxon>
        <taxon>Sordariomycetes</taxon>
        <taxon>Sordariomycetidae</taxon>
        <taxon>Sordariales</taxon>
        <taxon>Diplogelasinosporaceae</taxon>
        <taxon>Diplogelasinospora</taxon>
    </lineage>
</organism>
<feature type="transmembrane region" description="Helical" evidence="7">
    <location>
        <begin position="186"/>
        <end position="208"/>
    </location>
</feature>
<dbReference type="InterPro" id="IPR049326">
    <property type="entry name" value="Rhodopsin_dom_fungi"/>
</dbReference>
<dbReference type="GO" id="GO:0016020">
    <property type="term" value="C:membrane"/>
    <property type="evidence" value="ECO:0007669"/>
    <property type="project" value="UniProtKB-SubCell"/>
</dbReference>
<dbReference type="Proteomes" id="UP001303473">
    <property type="component" value="Unassembled WGS sequence"/>
</dbReference>
<feature type="transmembrane region" description="Helical" evidence="7">
    <location>
        <begin position="24"/>
        <end position="46"/>
    </location>
</feature>
<feature type="transmembrane region" description="Helical" evidence="7">
    <location>
        <begin position="259"/>
        <end position="280"/>
    </location>
</feature>
<proteinExistence type="inferred from homology"/>
<evidence type="ECO:0000256" key="5">
    <source>
        <dbReference type="ARBA" id="ARBA00038359"/>
    </source>
</evidence>
<feature type="domain" description="Rhodopsin" evidence="8">
    <location>
        <begin position="42"/>
        <end position="284"/>
    </location>
</feature>
<evidence type="ECO:0000313" key="10">
    <source>
        <dbReference type="Proteomes" id="UP001303473"/>
    </source>
</evidence>
<evidence type="ECO:0000256" key="3">
    <source>
        <dbReference type="ARBA" id="ARBA00022989"/>
    </source>
</evidence>
<evidence type="ECO:0000256" key="2">
    <source>
        <dbReference type="ARBA" id="ARBA00022692"/>
    </source>
</evidence>
<dbReference type="InterPro" id="IPR052337">
    <property type="entry name" value="SAT4-like"/>
</dbReference>
<evidence type="ECO:0000259" key="8">
    <source>
        <dbReference type="Pfam" id="PF20684"/>
    </source>
</evidence>
<keyword evidence="10" id="KW-1185">Reference proteome</keyword>
<comment type="caution">
    <text evidence="9">The sequence shown here is derived from an EMBL/GenBank/DDBJ whole genome shotgun (WGS) entry which is preliminary data.</text>
</comment>
<comment type="subcellular location">
    <subcellularLocation>
        <location evidence="1">Membrane</location>
        <topology evidence="1">Multi-pass membrane protein</topology>
    </subcellularLocation>
</comment>
<dbReference type="Pfam" id="PF20684">
    <property type="entry name" value="Fung_rhodopsin"/>
    <property type="match status" value="1"/>
</dbReference>
<feature type="transmembrane region" description="Helical" evidence="7">
    <location>
        <begin position="58"/>
        <end position="81"/>
    </location>
</feature>
<reference evidence="10" key="1">
    <citation type="journal article" date="2023" name="Mol. Phylogenet. Evol.">
        <title>Genome-scale phylogeny and comparative genomics of the fungal order Sordariales.</title>
        <authorList>
            <person name="Hensen N."/>
            <person name="Bonometti L."/>
            <person name="Westerberg I."/>
            <person name="Brannstrom I.O."/>
            <person name="Guillou S."/>
            <person name="Cros-Aarteil S."/>
            <person name="Calhoun S."/>
            <person name="Haridas S."/>
            <person name="Kuo A."/>
            <person name="Mondo S."/>
            <person name="Pangilinan J."/>
            <person name="Riley R."/>
            <person name="LaButti K."/>
            <person name="Andreopoulos B."/>
            <person name="Lipzen A."/>
            <person name="Chen C."/>
            <person name="Yan M."/>
            <person name="Daum C."/>
            <person name="Ng V."/>
            <person name="Clum A."/>
            <person name="Steindorff A."/>
            <person name="Ohm R.A."/>
            <person name="Martin F."/>
            <person name="Silar P."/>
            <person name="Natvig D.O."/>
            <person name="Lalanne C."/>
            <person name="Gautier V."/>
            <person name="Ament-Velasquez S.L."/>
            <person name="Kruys A."/>
            <person name="Hutchinson M.I."/>
            <person name="Powell A.J."/>
            <person name="Barry K."/>
            <person name="Miller A.N."/>
            <person name="Grigoriev I.V."/>
            <person name="Debuchy R."/>
            <person name="Gladieux P."/>
            <person name="Hiltunen Thoren M."/>
            <person name="Johannesson H."/>
        </authorList>
    </citation>
    <scope>NUCLEOTIDE SEQUENCE [LARGE SCALE GENOMIC DNA]</scope>
    <source>
        <strain evidence="10">CBS 340.73</strain>
    </source>
</reference>
<dbReference type="PANTHER" id="PTHR33048:SF47">
    <property type="entry name" value="INTEGRAL MEMBRANE PROTEIN-RELATED"/>
    <property type="match status" value="1"/>
</dbReference>
<dbReference type="EMBL" id="MU853754">
    <property type="protein sequence ID" value="KAK3945719.1"/>
    <property type="molecule type" value="Genomic_DNA"/>
</dbReference>
<comment type="similarity">
    <text evidence="5">Belongs to the SAT4 family.</text>
</comment>
<keyword evidence="3 7" id="KW-1133">Transmembrane helix</keyword>
<evidence type="ECO:0000256" key="1">
    <source>
        <dbReference type="ARBA" id="ARBA00004141"/>
    </source>
</evidence>
<evidence type="ECO:0000256" key="6">
    <source>
        <dbReference type="SAM" id="MobiDB-lite"/>
    </source>
</evidence>
<evidence type="ECO:0000256" key="7">
    <source>
        <dbReference type="SAM" id="Phobius"/>
    </source>
</evidence>
<name>A0AAN6NIF3_9PEZI</name>
<sequence length="419" mass="46509">MPTPLAEVDPSTLEGGLYGYGGDRVIACGIIFAVLCTVFLGLRFLSHYVDRRPFGADDWVMIPAWVLMMGLCANVILSVTVGGVGRHEAYVLQFEPQALKSWAQTLFVTEFLYGLLIPLEKSSILLLYLRLFAIHRWFRITTYVLLAYIWMWGISESLVAIFQCHPVAYQWDKTIQGGTCIDQLSYYRWVSLPNVIHDIAMLILPMTVTWKLQTGIRQKIALSSVFLIGSIGCVASFIRMDIFFQLNAFSDNTWASIQLMAWTLAEPGVILICACMPSLWPMIVRCVPSIKGTIRGKSGNPKYAGGGSSGSSHSRAVLEREPKHPQPLRGASGIWSGNNEFIQLKDVEDQPTTVYEVGTSYPDKSQDGILRSVTVSGGGGISVTRDFSWSVEANRQQQQQQHRPGSPEVPHVAFHALTT</sequence>
<accession>A0AAN6NIF3</accession>
<gene>
    <name evidence="9" type="ORF">QBC46DRAFT_430402</name>
</gene>
<protein>
    <submittedName>
        <fullName evidence="9">Integral membrane protein</fullName>
    </submittedName>
</protein>